<sequence length="338" mass="38156">MFNYLARLLAITLLAFTFSTSSKAETVLNVTDWQAGVVGITDSYAEFITNFEAANPGVKVEYTQYTFNTYLEYLKPALSSGTGPDVFPLFPGADFEGVYQAGHLLNLTEIMDDEWKSWLGESASIPDLMKDGSLYLAPQDAFTEQIWVYKDMIADLGFELPEFGDSYTVDEWIEIGNAAKAKGLDGLMFGPVESWCVWDGYYNMVQQLNPTYPNDIMLQALNGEVDWDQDIFRKPIEAYKKMHEAGVWRADSLGMDYQVQAWGKWIDREGVGIYCNGDWFNASAPVEHNTLDNPNIYKMSYPKISKDSPWTYNKATGTNAGININSDKIDLAIAWVRY</sequence>
<dbReference type="Gene3D" id="3.40.190.10">
    <property type="entry name" value="Periplasmic binding protein-like II"/>
    <property type="match status" value="2"/>
</dbReference>
<dbReference type="GO" id="GO:0030313">
    <property type="term" value="C:cell envelope"/>
    <property type="evidence" value="ECO:0007669"/>
    <property type="project" value="UniProtKB-SubCell"/>
</dbReference>
<evidence type="ECO:0000256" key="3">
    <source>
        <dbReference type="ARBA" id="ARBA00022729"/>
    </source>
</evidence>
<evidence type="ECO:0000313" key="4">
    <source>
        <dbReference type="EMBL" id="SVC62528.1"/>
    </source>
</evidence>
<dbReference type="Pfam" id="PF01547">
    <property type="entry name" value="SBP_bac_1"/>
    <property type="match status" value="1"/>
</dbReference>
<keyword evidence="3" id="KW-0732">Signal</keyword>
<proteinExistence type="predicted"/>
<gene>
    <name evidence="4" type="ORF">METZ01_LOCUS315382</name>
</gene>
<dbReference type="AlphaFoldDB" id="A0A382NPV8"/>
<keyword evidence="2" id="KW-0813">Transport</keyword>
<dbReference type="InterPro" id="IPR006059">
    <property type="entry name" value="SBP"/>
</dbReference>
<dbReference type="PANTHER" id="PTHR43649">
    <property type="entry name" value="ARABINOSE-BINDING PROTEIN-RELATED"/>
    <property type="match status" value="1"/>
</dbReference>
<accession>A0A382NPV8</accession>
<evidence type="ECO:0000256" key="1">
    <source>
        <dbReference type="ARBA" id="ARBA00004196"/>
    </source>
</evidence>
<organism evidence="4">
    <name type="scientific">marine metagenome</name>
    <dbReference type="NCBI Taxonomy" id="408172"/>
    <lineage>
        <taxon>unclassified sequences</taxon>
        <taxon>metagenomes</taxon>
        <taxon>ecological metagenomes</taxon>
    </lineage>
</organism>
<reference evidence="4" key="1">
    <citation type="submission" date="2018-05" db="EMBL/GenBank/DDBJ databases">
        <authorList>
            <person name="Lanie J.A."/>
            <person name="Ng W.-L."/>
            <person name="Kazmierczak K.M."/>
            <person name="Andrzejewski T.M."/>
            <person name="Davidsen T.M."/>
            <person name="Wayne K.J."/>
            <person name="Tettelin H."/>
            <person name="Glass J.I."/>
            <person name="Rusch D."/>
            <person name="Podicherti R."/>
            <person name="Tsui H.-C.T."/>
            <person name="Winkler M.E."/>
        </authorList>
    </citation>
    <scope>NUCLEOTIDE SEQUENCE</scope>
</reference>
<dbReference type="SUPFAM" id="SSF53850">
    <property type="entry name" value="Periplasmic binding protein-like II"/>
    <property type="match status" value="1"/>
</dbReference>
<dbReference type="InterPro" id="IPR050490">
    <property type="entry name" value="Bact_solute-bd_prot1"/>
</dbReference>
<protein>
    <recommendedName>
        <fullName evidence="5">Extracellular solute-binding protein</fullName>
    </recommendedName>
</protein>
<dbReference type="PANTHER" id="PTHR43649:SF31">
    <property type="entry name" value="SN-GLYCEROL-3-PHOSPHATE-BINDING PERIPLASMIC PROTEIN UGPB"/>
    <property type="match status" value="1"/>
</dbReference>
<dbReference type="EMBL" id="UINC01101598">
    <property type="protein sequence ID" value="SVC62528.1"/>
    <property type="molecule type" value="Genomic_DNA"/>
</dbReference>
<feature type="non-terminal residue" evidence="4">
    <location>
        <position position="338"/>
    </location>
</feature>
<name>A0A382NPV8_9ZZZZ</name>
<evidence type="ECO:0000256" key="2">
    <source>
        <dbReference type="ARBA" id="ARBA00022448"/>
    </source>
</evidence>
<evidence type="ECO:0008006" key="5">
    <source>
        <dbReference type="Google" id="ProtNLM"/>
    </source>
</evidence>
<comment type="subcellular location">
    <subcellularLocation>
        <location evidence="1">Cell envelope</location>
    </subcellularLocation>
</comment>